<proteinExistence type="predicted"/>
<gene>
    <name evidence="1" type="ORF">T07_1419</name>
</gene>
<dbReference type="EMBL" id="JYDL01000140">
    <property type="protein sequence ID" value="KRX15107.1"/>
    <property type="molecule type" value="Genomic_DNA"/>
</dbReference>
<evidence type="ECO:0000313" key="2">
    <source>
        <dbReference type="Proteomes" id="UP000054630"/>
    </source>
</evidence>
<dbReference type="AlphaFoldDB" id="A0A0V0RKT2"/>
<comment type="caution">
    <text evidence="1">The sequence shown here is derived from an EMBL/GenBank/DDBJ whole genome shotgun (WGS) entry which is preliminary data.</text>
</comment>
<protein>
    <submittedName>
        <fullName evidence="1">Uncharacterized protein</fullName>
    </submittedName>
</protein>
<dbReference type="Proteomes" id="UP000054630">
    <property type="component" value="Unassembled WGS sequence"/>
</dbReference>
<organism evidence="1 2">
    <name type="scientific">Trichinella nelsoni</name>
    <dbReference type="NCBI Taxonomy" id="6336"/>
    <lineage>
        <taxon>Eukaryota</taxon>
        <taxon>Metazoa</taxon>
        <taxon>Ecdysozoa</taxon>
        <taxon>Nematoda</taxon>
        <taxon>Enoplea</taxon>
        <taxon>Dorylaimia</taxon>
        <taxon>Trichinellida</taxon>
        <taxon>Trichinellidae</taxon>
        <taxon>Trichinella</taxon>
    </lineage>
</organism>
<sequence length="150" mass="17390">MKNDHKKVQLNSWNSHSIRSGEAELNERNAERKISNIINEFVYYLNSNVDGVLNWFKSKKGWLYFASDAAKMKKQKAACHVKPLKGRQPATTGRRSDAFNFYSLAASRHDEADQFHRRSFIYLDASLSWPTCRNYAFESNLNMSRFGTTI</sequence>
<dbReference type="OrthoDB" id="10528749at2759"/>
<keyword evidence="2" id="KW-1185">Reference proteome</keyword>
<accession>A0A0V0RKT2</accession>
<name>A0A0V0RKT2_9BILA</name>
<reference evidence="1 2" key="1">
    <citation type="submission" date="2015-01" db="EMBL/GenBank/DDBJ databases">
        <title>Evolution of Trichinella species and genotypes.</title>
        <authorList>
            <person name="Korhonen P.K."/>
            <person name="Edoardo P."/>
            <person name="Giuseppe L.R."/>
            <person name="Gasser R.B."/>
        </authorList>
    </citation>
    <scope>NUCLEOTIDE SEQUENCE [LARGE SCALE GENOMIC DNA]</scope>
    <source>
        <strain evidence="1">ISS37</strain>
    </source>
</reference>
<evidence type="ECO:0000313" key="1">
    <source>
        <dbReference type="EMBL" id="KRX15107.1"/>
    </source>
</evidence>